<evidence type="ECO:0000313" key="2">
    <source>
        <dbReference type="EMBL" id="MXU87944.1"/>
    </source>
</evidence>
<keyword evidence="1" id="KW-0732">Signal</keyword>
<evidence type="ECO:0000256" key="1">
    <source>
        <dbReference type="SAM" id="SignalP"/>
    </source>
</evidence>
<accession>A0A6B0UEN8</accession>
<protein>
    <submittedName>
        <fullName evidence="2">Putative secreted protein</fullName>
    </submittedName>
</protein>
<feature type="signal peptide" evidence="1">
    <location>
        <begin position="1"/>
        <end position="24"/>
    </location>
</feature>
<organism evidence="2">
    <name type="scientific">Ixodes ricinus</name>
    <name type="common">Common tick</name>
    <name type="synonym">Acarus ricinus</name>
    <dbReference type="NCBI Taxonomy" id="34613"/>
    <lineage>
        <taxon>Eukaryota</taxon>
        <taxon>Metazoa</taxon>
        <taxon>Ecdysozoa</taxon>
        <taxon>Arthropoda</taxon>
        <taxon>Chelicerata</taxon>
        <taxon>Arachnida</taxon>
        <taxon>Acari</taxon>
        <taxon>Parasitiformes</taxon>
        <taxon>Ixodida</taxon>
        <taxon>Ixodoidea</taxon>
        <taxon>Ixodidae</taxon>
        <taxon>Ixodinae</taxon>
        <taxon>Ixodes</taxon>
    </lineage>
</organism>
<reference evidence="2" key="1">
    <citation type="submission" date="2019-12" db="EMBL/GenBank/DDBJ databases">
        <title>An insight into the sialome of adult female Ixodes ricinus ticks feeding for 6 days.</title>
        <authorList>
            <person name="Perner J."/>
            <person name="Ribeiro J.M.C."/>
        </authorList>
    </citation>
    <scope>NUCLEOTIDE SEQUENCE</scope>
    <source>
        <strain evidence="2">Semi-engorged</strain>
        <tissue evidence="2">Salivary glands</tissue>
    </source>
</reference>
<sequence>MCVFFVSLSLSVVCVSSFVQLAYPKSMNNQPAQLQAITILLNSVFIIVAVQDQAELGGAFSRLKRAGAEIHSFSLEIPSVYASTTFADCHGPEPRPSRC</sequence>
<name>A0A6B0UEN8_IXORI</name>
<dbReference type="EMBL" id="GIFC01005861">
    <property type="protein sequence ID" value="MXU87944.1"/>
    <property type="molecule type" value="Transcribed_RNA"/>
</dbReference>
<feature type="chain" id="PRO_5025426318" evidence="1">
    <location>
        <begin position="25"/>
        <end position="99"/>
    </location>
</feature>
<dbReference type="AlphaFoldDB" id="A0A6B0UEN8"/>
<proteinExistence type="predicted"/>